<gene>
    <name evidence="2" type="ORF">GCM10008932_21780</name>
</gene>
<evidence type="ECO:0000313" key="2">
    <source>
        <dbReference type="EMBL" id="GAA0369841.1"/>
    </source>
</evidence>
<comment type="caution">
    <text evidence="2">The sequence shown here is derived from an EMBL/GenBank/DDBJ whole genome shotgun (WGS) entry which is preliminary data.</text>
</comment>
<keyword evidence="1" id="KW-0812">Transmembrane</keyword>
<dbReference type="RefSeq" id="WP_343756570.1">
    <property type="nucleotide sequence ID" value="NZ_BAAACW010000143.1"/>
</dbReference>
<keyword evidence="1" id="KW-1133">Transmembrane helix</keyword>
<evidence type="ECO:0000256" key="1">
    <source>
        <dbReference type="SAM" id="Phobius"/>
    </source>
</evidence>
<feature type="transmembrane region" description="Helical" evidence="1">
    <location>
        <begin position="48"/>
        <end position="67"/>
    </location>
</feature>
<dbReference type="EMBL" id="BAAACW010000143">
    <property type="protein sequence ID" value="GAA0369841.1"/>
    <property type="molecule type" value="Genomic_DNA"/>
</dbReference>
<feature type="transmembrane region" description="Helical" evidence="1">
    <location>
        <begin position="21"/>
        <end position="42"/>
    </location>
</feature>
<organism evidence="2 3">
    <name type="scientific">Alkalibacterium iburiense</name>
    <dbReference type="NCBI Taxonomy" id="290589"/>
    <lineage>
        <taxon>Bacteria</taxon>
        <taxon>Bacillati</taxon>
        <taxon>Bacillota</taxon>
        <taxon>Bacilli</taxon>
        <taxon>Lactobacillales</taxon>
        <taxon>Carnobacteriaceae</taxon>
        <taxon>Alkalibacterium</taxon>
    </lineage>
</organism>
<sequence length="149" mass="17466">MLIVFQIRQIKPIKLFHRLPKSLFVIILLIISVFGGMAYALGETVVDYLFFLTPAISLILSLFNRGLTNKTVLPLNTGNALRNMYPQAFPFEETKDWIVIEQKKRLKVRFALESNENLPTVYYIYFDKDQLEDLKDHLFKQRLVLDVQK</sequence>
<proteinExistence type="predicted"/>
<evidence type="ECO:0008006" key="4">
    <source>
        <dbReference type="Google" id="ProtNLM"/>
    </source>
</evidence>
<protein>
    <recommendedName>
        <fullName evidence="4">PH domain-containing protein</fullName>
    </recommendedName>
</protein>
<accession>A0ABN0XPX5</accession>
<keyword evidence="1" id="KW-0472">Membrane</keyword>
<dbReference type="Proteomes" id="UP001501166">
    <property type="component" value="Unassembled WGS sequence"/>
</dbReference>
<name>A0ABN0XPX5_9LACT</name>
<keyword evidence="3" id="KW-1185">Reference proteome</keyword>
<evidence type="ECO:0000313" key="3">
    <source>
        <dbReference type="Proteomes" id="UP001501166"/>
    </source>
</evidence>
<reference evidence="2 3" key="1">
    <citation type="journal article" date="2019" name="Int. J. Syst. Evol. Microbiol.">
        <title>The Global Catalogue of Microorganisms (GCM) 10K type strain sequencing project: providing services to taxonomists for standard genome sequencing and annotation.</title>
        <authorList>
            <consortium name="The Broad Institute Genomics Platform"/>
            <consortium name="The Broad Institute Genome Sequencing Center for Infectious Disease"/>
            <person name="Wu L."/>
            <person name="Ma J."/>
        </authorList>
    </citation>
    <scope>NUCLEOTIDE SEQUENCE [LARGE SCALE GENOMIC DNA]</scope>
    <source>
        <strain evidence="2 3">JCM 12662</strain>
    </source>
</reference>